<dbReference type="GeneID" id="26970884"/>
<proteinExistence type="predicted"/>
<evidence type="ECO:0000313" key="2">
    <source>
        <dbReference type="Proteomes" id="UP000002059"/>
    </source>
</evidence>
<dbReference type="EMBL" id="KN294007">
    <property type="protein sequence ID" value="KGQ01182.1"/>
    <property type="molecule type" value="Genomic_DNA"/>
</dbReference>
<organism evidence="1 2">
    <name type="scientific">Paracoccidioides lutzii (strain ATCC MYA-826 / Pb01)</name>
    <name type="common">Paracoccidioides brasiliensis</name>
    <dbReference type="NCBI Taxonomy" id="502779"/>
    <lineage>
        <taxon>Eukaryota</taxon>
        <taxon>Fungi</taxon>
        <taxon>Dikarya</taxon>
        <taxon>Ascomycota</taxon>
        <taxon>Pezizomycotina</taxon>
        <taxon>Eurotiomycetes</taxon>
        <taxon>Eurotiomycetidae</taxon>
        <taxon>Onygenales</taxon>
        <taxon>Ajellomycetaceae</taxon>
        <taxon>Paracoccidioides</taxon>
    </lineage>
</organism>
<sequence length="114" mass="12366">MTRARTATTSGYRRCEWMTGGGKYGGSPGTDRTLNWDKLAAFPDGDLLRGGGRAGGYWRMKMMMGGGAETRNEKRIKVFSHSNARVGGWVCRWNDIADSGSLGVAMVSQRLDAG</sequence>
<dbReference type="Proteomes" id="UP000002059">
    <property type="component" value="Partially assembled WGS sequence"/>
</dbReference>
<evidence type="ECO:0000313" key="1">
    <source>
        <dbReference type="EMBL" id="KGQ01182.1"/>
    </source>
</evidence>
<protein>
    <submittedName>
        <fullName evidence="1">Uncharacterized protein</fullName>
    </submittedName>
</protein>
<dbReference type="HOGENOM" id="CLU_2121783_0_0_1"/>
<name>A0A0A2V4D5_PARBA</name>
<accession>A0A0A2V4D5</accession>
<dbReference type="RefSeq" id="XP_015702730.1">
    <property type="nucleotide sequence ID" value="XM_015847655.1"/>
</dbReference>
<keyword evidence="2" id="KW-1185">Reference proteome</keyword>
<dbReference type="KEGG" id="pbl:PAAG_12127"/>
<reference evidence="1 2" key="1">
    <citation type="journal article" date="2011" name="PLoS Genet.">
        <title>Comparative genomic analysis of human fungal pathogens causing paracoccidioidomycosis.</title>
        <authorList>
            <person name="Desjardins C.A."/>
            <person name="Champion M.D."/>
            <person name="Holder J.W."/>
            <person name="Muszewska A."/>
            <person name="Goldberg J."/>
            <person name="Bailao A.M."/>
            <person name="Brigido M.M."/>
            <person name="Ferreira M.E."/>
            <person name="Garcia A.M."/>
            <person name="Grynberg M."/>
            <person name="Gujja S."/>
            <person name="Heiman D.I."/>
            <person name="Henn M.R."/>
            <person name="Kodira C.D."/>
            <person name="Leon-Narvaez H."/>
            <person name="Longo L.V."/>
            <person name="Ma L.J."/>
            <person name="Malavazi I."/>
            <person name="Matsuo A.L."/>
            <person name="Morais F.V."/>
            <person name="Pereira M."/>
            <person name="Rodriguez-Brito S."/>
            <person name="Sakthikumar S."/>
            <person name="Salem-Izacc S.M."/>
            <person name="Sykes S.M."/>
            <person name="Teixeira M.M."/>
            <person name="Vallejo M.C."/>
            <person name="Walter M.E."/>
            <person name="Yandava C."/>
            <person name="Young S."/>
            <person name="Zeng Q."/>
            <person name="Zucker J."/>
            <person name="Felipe M.S."/>
            <person name="Goldman G.H."/>
            <person name="Haas B.J."/>
            <person name="McEwen J.G."/>
            <person name="Nino-Vega G."/>
            <person name="Puccia R."/>
            <person name="San-Blas G."/>
            <person name="Soares C.M."/>
            <person name="Birren B.W."/>
            <person name="Cuomo C.A."/>
        </authorList>
    </citation>
    <scope>NUCLEOTIDE SEQUENCE [LARGE SCALE GENOMIC DNA]</scope>
    <source>
        <strain evidence="2">ATCC MYA-826 / Pb01</strain>
    </source>
</reference>
<dbReference type="VEuPathDB" id="FungiDB:PAAG_12127"/>
<dbReference type="AlphaFoldDB" id="A0A0A2V4D5"/>
<gene>
    <name evidence="1" type="ORF">PAAG_12127</name>
</gene>